<evidence type="ECO:0000313" key="1">
    <source>
        <dbReference type="EMBL" id="KAA1112863.1"/>
    </source>
</evidence>
<name>A0A5B0QII2_PUCGR</name>
<dbReference type="Proteomes" id="UP000324748">
    <property type="component" value="Unassembled WGS sequence"/>
</dbReference>
<protein>
    <submittedName>
        <fullName evidence="1">Uncharacterized protein</fullName>
    </submittedName>
</protein>
<sequence>MDEAVSTATKEKPPWPHTAGRTLTPSFVFTLVDLCSVPRSLSMSSLVRSRKRFKIKGRACGPFLFPSSSLPISSMVCSIFDRPPTPYPTQTHSQPFATATVHPPMAMIVDHPTTGPAATIEMGGDNPWQGGVLPRLTAAPALRDLLPAIAGTISVSTAAVFEGDSTQAPISDPGVRSRPSITLINEGRRITAPALRVEELNLVRSNSSSSISSVALDEDFVLPRPCVPSPTPAGMYDPADYHLLLRHQVEALLNRRADPSRFDRYEFTPQHFDDLYESITTALVNHFKTYPAANAAERESRVRLFCFSSRRYRTMTHLATASKTSFDGRLKFRSHR</sequence>
<feature type="non-terminal residue" evidence="1">
    <location>
        <position position="336"/>
    </location>
</feature>
<organism evidence="1 2">
    <name type="scientific">Puccinia graminis f. sp. tritici</name>
    <dbReference type="NCBI Taxonomy" id="56615"/>
    <lineage>
        <taxon>Eukaryota</taxon>
        <taxon>Fungi</taxon>
        <taxon>Dikarya</taxon>
        <taxon>Basidiomycota</taxon>
        <taxon>Pucciniomycotina</taxon>
        <taxon>Pucciniomycetes</taxon>
        <taxon>Pucciniales</taxon>
        <taxon>Pucciniaceae</taxon>
        <taxon>Puccinia</taxon>
    </lineage>
</organism>
<proteinExistence type="predicted"/>
<dbReference type="EMBL" id="VSWC01000015">
    <property type="protein sequence ID" value="KAA1112863.1"/>
    <property type="molecule type" value="Genomic_DNA"/>
</dbReference>
<keyword evidence="2" id="KW-1185">Reference proteome</keyword>
<comment type="caution">
    <text evidence="1">The sequence shown here is derived from an EMBL/GenBank/DDBJ whole genome shotgun (WGS) entry which is preliminary data.</text>
</comment>
<gene>
    <name evidence="1" type="ORF">PGT21_013233</name>
</gene>
<accession>A0A5B0QII2</accession>
<evidence type="ECO:0000313" key="2">
    <source>
        <dbReference type="Proteomes" id="UP000324748"/>
    </source>
</evidence>
<reference evidence="1 2" key="1">
    <citation type="submission" date="2019-05" db="EMBL/GenBank/DDBJ databases">
        <title>Emergence of the Ug99 lineage of the wheat stem rust pathogen through somatic hybridization.</title>
        <authorList>
            <person name="Li F."/>
            <person name="Upadhyaya N.M."/>
            <person name="Sperschneider J."/>
            <person name="Matny O."/>
            <person name="Nguyen-Phuc H."/>
            <person name="Mago R."/>
            <person name="Raley C."/>
            <person name="Miller M.E."/>
            <person name="Silverstein K.A.T."/>
            <person name="Henningsen E."/>
            <person name="Hirsch C.D."/>
            <person name="Visser B."/>
            <person name="Pretorius Z.A."/>
            <person name="Steffenson B.J."/>
            <person name="Schwessinger B."/>
            <person name="Dodds P.N."/>
            <person name="Figueroa M."/>
        </authorList>
    </citation>
    <scope>NUCLEOTIDE SEQUENCE [LARGE SCALE GENOMIC DNA]</scope>
    <source>
        <strain evidence="1">21-0</strain>
    </source>
</reference>
<dbReference type="AlphaFoldDB" id="A0A5B0QII2"/>